<accession>T1EDE8</accession>
<dbReference type="InterPro" id="IPR005106">
    <property type="entry name" value="Asp/hSer_DH_NAD-bd"/>
</dbReference>
<dbReference type="SUPFAM" id="SSF55347">
    <property type="entry name" value="Glyceraldehyde-3-phosphate dehydrogenase-like, C-terminal domain"/>
    <property type="match status" value="1"/>
</dbReference>
<comment type="similarity">
    <text evidence="1">Belongs to the L-aspartate dehydrogenase family.</text>
</comment>
<dbReference type="Pfam" id="PF03447">
    <property type="entry name" value="NAD_binding_3"/>
    <property type="match status" value="1"/>
</dbReference>
<sequence length="281" mass="30751">MSSKQRIGVLGCGVLGQFLIDNMLKEDSLEVIFLWDIDQARLKELSTKYPNILLLESLENLQQLGPDLIVEVAHPDVTRNYGFQILEICDYLMGSPSALADEQLYEKLSSATTQHSLYIPSGAFWGGEDIRKMADLKTLEKLKVTMTFHPASLKLVAGDVRDKNDKVTNERTILYDGPVRCVCKQAPNNVNTMAAAAIAGHNLGFDGVLGCLISDPNLDDRHIVEIEVWGKPDVSTGGQFHVRTVRSNPALFGQVTGTATLPAFFGSLLGARGKKPGIHLC</sequence>
<evidence type="ECO:0000259" key="4">
    <source>
        <dbReference type="Pfam" id="PF03447"/>
    </source>
</evidence>
<gene>
    <name evidence="6" type="primary">20194600</name>
    <name evidence="5" type="ORF">HELRODRAFT_103179</name>
</gene>
<dbReference type="Proteomes" id="UP000015101">
    <property type="component" value="Unassembled WGS sequence"/>
</dbReference>
<dbReference type="PANTHER" id="PTHR31873:SF6">
    <property type="entry name" value="ASPARTATE DEHYDROGENASE DOMAIN-CONTAINING PROTEIN"/>
    <property type="match status" value="1"/>
</dbReference>
<evidence type="ECO:0000313" key="5">
    <source>
        <dbReference type="EMBL" id="ESN93832.1"/>
    </source>
</evidence>
<dbReference type="HOGENOM" id="CLU_063528_0_0_1"/>
<organism evidence="6 7">
    <name type="scientific">Helobdella robusta</name>
    <name type="common">Californian leech</name>
    <dbReference type="NCBI Taxonomy" id="6412"/>
    <lineage>
        <taxon>Eukaryota</taxon>
        <taxon>Metazoa</taxon>
        <taxon>Spiralia</taxon>
        <taxon>Lophotrochozoa</taxon>
        <taxon>Annelida</taxon>
        <taxon>Clitellata</taxon>
        <taxon>Hirudinea</taxon>
        <taxon>Rhynchobdellida</taxon>
        <taxon>Glossiphoniidae</taxon>
        <taxon>Helobdella</taxon>
    </lineage>
</organism>
<feature type="domain" description="Aspartate dehydrogenase" evidence="3">
    <location>
        <begin position="169"/>
        <end position="260"/>
    </location>
</feature>
<name>T1EDE8_HELRO</name>
<reference evidence="5 7" key="2">
    <citation type="journal article" date="2013" name="Nature">
        <title>Insights into bilaterian evolution from three spiralian genomes.</title>
        <authorList>
            <person name="Simakov O."/>
            <person name="Marletaz F."/>
            <person name="Cho S.J."/>
            <person name="Edsinger-Gonzales E."/>
            <person name="Havlak P."/>
            <person name="Hellsten U."/>
            <person name="Kuo D.H."/>
            <person name="Larsson T."/>
            <person name="Lv J."/>
            <person name="Arendt D."/>
            <person name="Savage R."/>
            <person name="Osoegawa K."/>
            <person name="de Jong P."/>
            <person name="Grimwood J."/>
            <person name="Chapman J.A."/>
            <person name="Shapiro H."/>
            <person name="Aerts A."/>
            <person name="Otillar R.P."/>
            <person name="Terry A.Y."/>
            <person name="Boore J.L."/>
            <person name="Grigoriev I.V."/>
            <person name="Lindberg D.R."/>
            <person name="Seaver E.C."/>
            <person name="Weisblat D.A."/>
            <person name="Putnam N.H."/>
            <person name="Rokhsar D.S."/>
        </authorList>
    </citation>
    <scope>NUCLEOTIDE SEQUENCE</scope>
</reference>
<evidence type="ECO:0000313" key="7">
    <source>
        <dbReference type="Proteomes" id="UP000015101"/>
    </source>
</evidence>
<dbReference type="GeneID" id="20194600"/>
<dbReference type="RefSeq" id="XP_009028043.1">
    <property type="nucleotide sequence ID" value="XM_009029795.1"/>
</dbReference>
<dbReference type="GO" id="GO:0009435">
    <property type="term" value="P:NAD+ biosynthetic process"/>
    <property type="evidence" value="ECO:0007669"/>
    <property type="project" value="InterPro"/>
</dbReference>
<dbReference type="PANTHER" id="PTHR31873">
    <property type="entry name" value="L-ASPARTATE DEHYDROGENASE-RELATED"/>
    <property type="match status" value="1"/>
</dbReference>
<evidence type="ECO:0000259" key="3">
    <source>
        <dbReference type="Pfam" id="PF01958"/>
    </source>
</evidence>
<dbReference type="KEGG" id="hro:HELRODRAFT_103179"/>
<dbReference type="OrthoDB" id="4310724at2759"/>
<protein>
    <recommendedName>
        <fullName evidence="2">Aspartate dehydrogenase domain-containing protein</fullName>
    </recommendedName>
</protein>
<dbReference type="Pfam" id="PF01958">
    <property type="entry name" value="Asp_DH_C"/>
    <property type="match status" value="1"/>
</dbReference>
<dbReference type="GO" id="GO:0050661">
    <property type="term" value="F:NADP binding"/>
    <property type="evidence" value="ECO:0007669"/>
    <property type="project" value="InterPro"/>
</dbReference>
<evidence type="ECO:0000256" key="1">
    <source>
        <dbReference type="ARBA" id="ARBA00008331"/>
    </source>
</evidence>
<dbReference type="EnsemblMetazoa" id="HelroT103179">
    <property type="protein sequence ID" value="HelroP103179"/>
    <property type="gene ID" value="HelroG103179"/>
</dbReference>
<keyword evidence="7" id="KW-1185">Reference proteome</keyword>
<reference evidence="6" key="3">
    <citation type="submission" date="2015-06" db="UniProtKB">
        <authorList>
            <consortium name="EnsemblMetazoa"/>
        </authorList>
    </citation>
    <scope>IDENTIFICATION</scope>
</reference>
<proteinExistence type="inferred from homology"/>
<dbReference type="EMBL" id="AMQM01007215">
    <property type="status" value="NOT_ANNOTATED_CDS"/>
    <property type="molecule type" value="Genomic_DNA"/>
</dbReference>
<dbReference type="InterPro" id="IPR036291">
    <property type="entry name" value="NAD(P)-bd_dom_sf"/>
</dbReference>
<dbReference type="EMBL" id="KB097587">
    <property type="protein sequence ID" value="ESN93832.1"/>
    <property type="molecule type" value="Genomic_DNA"/>
</dbReference>
<dbReference type="InterPro" id="IPR002811">
    <property type="entry name" value="Asp_DH"/>
</dbReference>
<evidence type="ECO:0000313" key="6">
    <source>
        <dbReference type="EnsemblMetazoa" id="HelroP103179"/>
    </source>
</evidence>
<dbReference type="Gene3D" id="3.30.360.10">
    <property type="entry name" value="Dihydrodipicolinate Reductase, domain 2"/>
    <property type="match status" value="1"/>
</dbReference>
<dbReference type="SUPFAM" id="SSF51735">
    <property type="entry name" value="NAD(P)-binding Rossmann-fold domains"/>
    <property type="match status" value="1"/>
</dbReference>
<dbReference type="Gene3D" id="3.40.50.720">
    <property type="entry name" value="NAD(P)-binding Rossmann-like Domain"/>
    <property type="match status" value="1"/>
</dbReference>
<dbReference type="CTD" id="20194600"/>
<dbReference type="AlphaFoldDB" id="T1EDE8"/>
<dbReference type="InParanoid" id="T1EDE8"/>
<dbReference type="GO" id="GO:0033735">
    <property type="term" value="F:aspartate dehydrogenase [NAD(P)+] activity"/>
    <property type="evidence" value="ECO:0007669"/>
    <property type="project" value="InterPro"/>
</dbReference>
<reference evidence="7" key="1">
    <citation type="submission" date="2012-12" db="EMBL/GenBank/DDBJ databases">
        <authorList>
            <person name="Hellsten U."/>
            <person name="Grimwood J."/>
            <person name="Chapman J.A."/>
            <person name="Shapiro H."/>
            <person name="Aerts A."/>
            <person name="Otillar R.P."/>
            <person name="Terry A.Y."/>
            <person name="Boore J.L."/>
            <person name="Simakov O."/>
            <person name="Marletaz F."/>
            <person name="Cho S.-J."/>
            <person name="Edsinger-Gonzales E."/>
            <person name="Havlak P."/>
            <person name="Kuo D.-H."/>
            <person name="Larsson T."/>
            <person name="Lv J."/>
            <person name="Arendt D."/>
            <person name="Savage R."/>
            <person name="Osoegawa K."/>
            <person name="de Jong P."/>
            <person name="Lindberg D.R."/>
            <person name="Seaver E.C."/>
            <person name="Weisblat D.A."/>
            <person name="Putnam N.H."/>
            <person name="Grigoriev I.V."/>
            <person name="Rokhsar D.S."/>
        </authorList>
    </citation>
    <scope>NUCLEOTIDE SEQUENCE</scope>
</reference>
<dbReference type="STRING" id="6412.T1EDE8"/>
<feature type="domain" description="Aspartate/homoserine dehydrogenase NAD-binding" evidence="4">
    <location>
        <begin position="11"/>
        <end position="116"/>
    </location>
</feature>
<dbReference type="OMA" id="KHPTSFK"/>
<evidence type="ECO:0000256" key="2">
    <source>
        <dbReference type="ARBA" id="ARBA00020169"/>
    </source>
</evidence>
<dbReference type="eggNOG" id="ENOG502QVGC">
    <property type="taxonomic scope" value="Eukaryota"/>
</dbReference>